<feature type="transmembrane region" description="Helical" evidence="1">
    <location>
        <begin position="68"/>
        <end position="95"/>
    </location>
</feature>
<proteinExistence type="predicted"/>
<keyword evidence="1" id="KW-0812">Transmembrane</keyword>
<name>A0A9P8I918_9PEZI</name>
<keyword evidence="3" id="KW-1185">Reference proteome</keyword>
<gene>
    <name evidence="2" type="ORF">FGG08_003715</name>
</gene>
<evidence type="ECO:0000256" key="1">
    <source>
        <dbReference type="SAM" id="Phobius"/>
    </source>
</evidence>
<feature type="transmembrane region" description="Helical" evidence="1">
    <location>
        <begin position="107"/>
        <end position="133"/>
    </location>
</feature>
<feature type="transmembrane region" description="Helical" evidence="1">
    <location>
        <begin position="32"/>
        <end position="56"/>
    </location>
</feature>
<reference evidence="2" key="1">
    <citation type="submission" date="2021-03" db="EMBL/GenBank/DDBJ databases">
        <title>Comparative genomics and phylogenomic investigation of the class Geoglossomycetes provide insights into ecological specialization and systematics.</title>
        <authorList>
            <person name="Melie T."/>
            <person name="Pirro S."/>
            <person name="Miller A.N."/>
            <person name="Quandt A."/>
        </authorList>
    </citation>
    <scope>NUCLEOTIDE SEQUENCE</scope>
    <source>
        <strain evidence="2">GBOQ0MN5Z8</strain>
    </source>
</reference>
<keyword evidence="1" id="KW-1133">Transmembrane helix</keyword>
<evidence type="ECO:0000313" key="3">
    <source>
        <dbReference type="Proteomes" id="UP000698800"/>
    </source>
</evidence>
<organism evidence="2 3">
    <name type="scientific">Glutinoglossum americanum</name>
    <dbReference type="NCBI Taxonomy" id="1670608"/>
    <lineage>
        <taxon>Eukaryota</taxon>
        <taxon>Fungi</taxon>
        <taxon>Dikarya</taxon>
        <taxon>Ascomycota</taxon>
        <taxon>Pezizomycotina</taxon>
        <taxon>Geoglossomycetes</taxon>
        <taxon>Geoglossales</taxon>
        <taxon>Geoglossaceae</taxon>
        <taxon>Glutinoglossum</taxon>
    </lineage>
</organism>
<evidence type="ECO:0008006" key="4">
    <source>
        <dbReference type="Google" id="ProtNLM"/>
    </source>
</evidence>
<accession>A0A9P8I918</accession>
<protein>
    <recommendedName>
        <fullName evidence="4">MARVEL domain-containing protein</fullName>
    </recommendedName>
</protein>
<keyword evidence="1" id="KW-0472">Membrane</keyword>
<dbReference type="Proteomes" id="UP000698800">
    <property type="component" value="Unassembled WGS sequence"/>
</dbReference>
<dbReference type="AlphaFoldDB" id="A0A9P8I918"/>
<dbReference type="EMBL" id="JAGHQL010000067">
    <property type="protein sequence ID" value="KAH0541832.1"/>
    <property type="molecule type" value="Genomic_DNA"/>
</dbReference>
<comment type="caution">
    <text evidence="2">The sequence shown here is derived from an EMBL/GenBank/DDBJ whole genome shotgun (WGS) entry which is preliminary data.</text>
</comment>
<sequence>MEVEGQGPAAHARAEVDGSGSEHVVQLPGFVLFIRIAQAIVALLIMALAAASINALYSWTSIVGSFSFMIFIVWSLGFILFVSVSTVIAAVYLIVIPLVLPALYNCWAALALEILGVIAWLIVFAIMTAWAAANTAAKLVNNSSGAGSVLYTGPGAKAYYSMAPDTLFFPSSSPQHMGIQSPSQKFE</sequence>
<dbReference type="OrthoDB" id="5325022at2759"/>
<evidence type="ECO:0000313" key="2">
    <source>
        <dbReference type="EMBL" id="KAH0541832.1"/>
    </source>
</evidence>